<dbReference type="InterPro" id="IPR019991">
    <property type="entry name" value="GTP-bd_ribosome_bgen"/>
</dbReference>
<dbReference type="InterPro" id="IPR027417">
    <property type="entry name" value="P-loop_NTPase"/>
</dbReference>
<protein>
    <recommendedName>
        <fullName evidence="1 4">Ribosome biogenesis GTPase A</fullName>
    </recommendedName>
</protein>
<evidence type="ECO:0000256" key="2">
    <source>
        <dbReference type="ARBA" id="ARBA00022741"/>
    </source>
</evidence>
<dbReference type="RefSeq" id="WP_183374639.1">
    <property type="nucleotide sequence ID" value="NZ_CALVCN010000018.1"/>
</dbReference>
<comment type="function">
    <text evidence="4">Required for a late step of 50S ribosomal subunit assembly. Has GTPase activity.</text>
</comment>
<gene>
    <name evidence="8" type="primary">ylqF</name>
    <name evidence="8" type="ORF">H5982_05750</name>
    <name evidence="7" type="ORF">HNQ43_000607</name>
</gene>
<comment type="similarity">
    <text evidence="4">Belongs to the TRAFAC class YlqF/YawG GTPase family. MTG1 subfamily.</text>
</comment>
<dbReference type="SUPFAM" id="SSF52540">
    <property type="entry name" value="P-loop containing nucleoside triphosphate hydrolases"/>
    <property type="match status" value="1"/>
</dbReference>
<dbReference type="InterPro" id="IPR006073">
    <property type="entry name" value="GTP-bd"/>
</dbReference>
<dbReference type="EMBL" id="JACJLU010000006">
    <property type="protein sequence ID" value="MBM6831611.1"/>
    <property type="molecule type" value="Genomic_DNA"/>
</dbReference>
<evidence type="ECO:0000313" key="9">
    <source>
        <dbReference type="Proteomes" id="UP000521313"/>
    </source>
</evidence>
<sequence>MTSPNPIQWFPGHMTKAKRQMEENLKKVDLVIEIRDARIPYSSKNPMLEKLIQNKPRLIILSKRDKADPQMTIRWTQALEDEQNKVLALDLIRDSYKKTLVSFSNELCKALIEKQKRRGIRPRALRAMVCGIPNVGKSTMINTLAKRKAAQTADRPGVTRSLQWIKLDKGLELLDTPGVLWPKFEDPQIGMRLALLGSIRDEVINRDELVHYALDWLLKKHEGLLERVYQIEPVDDVWDAMKKIALKRGYLQKGEIDQERLIRSLIKDIRNDVLGPITWEEPYDRETA</sequence>
<comment type="subcellular location">
    <subcellularLocation>
        <location evidence="4">Cytoplasm</location>
    </subcellularLocation>
</comment>
<dbReference type="PROSITE" id="PS51721">
    <property type="entry name" value="G_CP"/>
    <property type="match status" value="1"/>
</dbReference>
<feature type="binding site" evidence="5">
    <location>
        <begin position="134"/>
        <end position="139"/>
    </location>
    <ligand>
        <name>GTP</name>
        <dbReference type="ChEBI" id="CHEBI:37565"/>
    </ligand>
</feature>
<keyword evidence="3 4" id="KW-0342">GTP-binding</keyword>
<keyword evidence="10" id="KW-1185">Reference proteome</keyword>
<dbReference type="CDD" id="cd01856">
    <property type="entry name" value="YlqF"/>
    <property type="match status" value="1"/>
</dbReference>
<reference evidence="8" key="2">
    <citation type="submission" date="2020-08" db="EMBL/GenBank/DDBJ databases">
        <authorList>
            <person name="Cejkova D."/>
            <person name="Kubasova T."/>
            <person name="Jahodarova E."/>
            <person name="Rychlik I."/>
        </authorList>
    </citation>
    <scope>NUCLEOTIDE SEQUENCE</scope>
    <source>
        <strain evidence="8">An423</strain>
    </source>
</reference>
<reference evidence="7 9" key="1">
    <citation type="submission" date="2020-08" db="EMBL/GenBank/DDBJ databases">
        <title>Genomic Encyclopedia of Type Strains, Phase IV (KMG-IV): sequencing the most valuable type-strain genomes for metagenomic binning, comparative biology and taxonomic classification.</title>
        <authorList>
            <person name="Goeker M."/>
        </authorList>
    </citation>
    <scope>NUCLEOTIDE SEQUENCE [LARGE SCALE GENOMIC DNA]</scope>
    <source>
        <strain evidence="7 9">DSM 26963</strain>
    </source>
</reference>
<evidence type="ECO:0000256" key="3">
    <source>
        <dbReference type="ARBA" id="ARBA00023134"/>
    </source>
</evidence>
<dbReference type="PIRSF" id="PIRSF006230">
    <property type="entry name" value="MG442"/>
    <property type="match status" value="1"/>
</dbReference>
<dbReference type="InterPro" id="IPR023179">
    <property type="entry name" value="GTP-bd_ortho_bundle_sf"/>
</dbReference>
<dbReference type="InterPro" id="IPR030378">
    <property type="entry name" value="G_CP_dom"/>
</dbReference>
<reference evidence="8 10" key="3">
    <citation type="journal article" date="2021" name="Sci. Rep.">
        <title>The distribution of antibiotic resistance genes in chicken gut microbiota commensals.</title>
        <authorList>
            <person name="Juricova H."/>
            <person name="Matiasovicova J."/>
            <person name="Kubasova T."/>
            <person name="Cejkova D."/>
            <person name="Rychlik I."/>
        </authorList>
    </citation>
    <scope>NUCLEOTIDE SEQUENCE [LARGE SCALE GENOMIC DNA]</scope>
    <source>
        <strain evidence="8 10">An423</strain>
    </source>
</reference>
<dbReference type="EMBL" id="JACHHD010000004">
    <property type="protein sequence ID" value="MBB5184568.1"/>
    <property type="molecule type" value="Genomic_DNA"/>
</dbReference>
<dbReference type="Gene3D" id="1.10.1580.10">
    <property type="match status" value="1"/>
</dbReference>
<evidence type="ECO:0000256" key="4">
    <source>
        <dbReference type="PIRNR" id="PIRNR006230"/>
    </source>
</evidence>
<dbReference type="Gene3D" id="3.40.50.300">
    <property type="entry name" value="P-loop containing nucleotide triphosphate hydrolases"/>
    <property type="match status" value="1"/>
</dbReference>
<dbReference type="GO" id="GO:0005737">
    <property type="term" value="C:cytoplasm"/>
    <property type="evidence" value="ECO:0007669"/>
    <property type="project" value="UniProtKB-SubCell"/>
</dbReference>
<dbReference type="PANTHER" id="PTHR45782:SF4">
    <property type="entry name" value="MITOCHONDRIAL RIBOSOME-ASSOCIATED GTPASE 1"/>
    <property type="match status" value="1"/>
</dbReference>
<evidence type="ECO:0000256" key="5">
    <source>
        <dbReference type="PIRSR" id="PIRSR006230-1"/>
    </source>
</evidence>
<evidence type="ECO:0000259" key="6">
    <source>
        <dbReference type="PROSITE" id="PS51721"/>
    </source>
</evidence>
<dbReference type="PANTHER" id="PTHR45782">
    <property type="entry name" value="MITOCHONDRIAL RIBOSOME-ASSOCIATED GTPASE 1"/>
    <property type="match status" value="1"/>
</dbReference>
<dbReference type="FunFam" id="3.40.50.300:FF:000590">
    <property type="entry name" value="Ribosome biogenesis GTPase A"/>
    <property type="match status" value="1"/>
</dbReference>
<dbReference type="InterPro" id="IPR016478">
    <property type="entry name" value="GTPase_MTG1"/>
</dbReference>
<dbReference type="Proteomes" id="UP000775500">
    <property type="component" value="Unassembled WGS sequence"/>
</dbReference>
<dbReference type="NCBIfam" id="TIGR03596">
    <property type="entry name" value="GTPase_YlqF"/>
    <property type="match status" value="1"/>
</dbReference>
<proteinExistence type="inferred from homology"/>
<organism evidence="7 9">
    <name type="scientific">Faecalicoccus acidiformans</name>
    <dbReference type="NCBI Taxonomy" id="915173"/>
    <lineage>
        <taxon>Bacteria</taxon>
        <taxon>Bacillati</taxon>
        <taxon>Bacillota</taxon>
        <taxon>Erysipelotrichia</taxon>
        <taxon>Erysipelotrichales</taxon>
        <taxon>Erysipelotrichaceae</taxon>
        <taxon>Faecalicoccus</taxon>
    </lineage>
</organism>
<comment type="caution">
    <text evidence="7">The sequence shown here is derived from an EMBL/GenBank/DDBJ whole genome shotgun (WGS) entry which is preliminary data.</text>
</comment>
<keyword evidence="4" id="KW-0963">Cytoplasm</keyword>
<dbReference type="AlphaFoldDB" id="A0A7W8FWT8"/>
<name>A0A7W8FWT8_9FIRM</name>
<evidence type="ECO:0000256" key="1">
    <source>
        <dbReference type="ARBA" id="ARBA00014898"/>
    </source>
</evidence>
<dbReference type="Pfam" id="PF01926">
    <property type="entry name" value="MMR_HSR1"/>
    <property type="match status" value="1"/>
</dbReference>
<dbReference type="Proteomes" id="UP000521313">
    <property type="component" value="Unassembled WGS sequence"/>
</dbReference>
<feature type="binding site" evidence="5">
    <location>
        <position position="178"/>
    </location>
    <ligand>
        <name>GTP</name>
        <dbReference type="ChEBI" id="CHEBI:37565"/>
    </ligand>
</feature>
<dbReference type="GO" id="GO:0006412">
    <property type="term" value="P:translation"/>
    <property type="evidence" value="ECO:0007669"/>
    <property type="project" value="TreeGrafter"/>
</dbReference>
<accession>A0A7W8FWT8</accession>
<evidence type="ECO:0000313" key="8">
    <source>
        <dbReference type="EMBL" id="MBM6831611.1"/>
    </source>
</evidence>
<feature type="domain" description="CP-type G" evidence="6">
    <location>
        <begin position="14"/>
        <end position="182"/>
    </location>
</feature>
<dbReference type="GO" id="GO:0005525">
    <property type="term" value="F:GTP binding"/>
    <property type="evidence" value="ECO:0007669"/>
    <property type="project" value="UniProtKB-KW"/>
</dbReference>
<evidence type="ECO:0000313" key="10">
    <source>
        <dbReference type="Proteomes" id="UP000775500"/>
    </source>
</evidence>
<evidence type="ECO:0000313" key="7">
    <source>
        <dbReference type="EMBL" id="MBB5184568.1"/>
    </source>
</evidence>
<keyword evidence="2 4" id="KW-0547">Nucleotide-binding</keyword>
<dbReference type="GO" id="GO:0003924">
    <property type="term" value="F:GTPase activity"/>
    <property type="evidence" value="ECO:0007669"/>
    <property type="project" value="TreeGrafter"/>
</dbReference>